<dbReference type="GO" id="GO:0016020">
    <property type="term" value="C:membrane"/>
    <property type="evidence" value="ECO:0007669"/>
    <property type="project" value="InterPro"/>
</dbReference>
<evidence type="ECO:0000313" key="5">
    <source>
        <dbReference type="Proteomes" id="UP000545286"/>
    </source>
</evidence>
<feature type="domain" description="FMN-binding" evidence="3">
    <location>
        <begin position="96"/>
        <end position="173"/>
    </location>
</feature>
<dbReference type="EMBL" id="JACHWJ010000012">
    <property type="protein sequence ID" value="MBB2959550.1"/>
    <property type="molecule type" value="Genomic_DNA"/>
</dbReference>
<evidence type="ECO:0000256" key="1">
    <source>
        <dbReference type="SAM" id="MobiDB-lite"/>
    </source>
</evidence>
<name>A0A7W4URY8_9MICO</name>
<dbReference type="Proteomes" id="UP000545286">
    <property type="component" value="Unassembled WGS sequence"/>
</dbReference>
<reference evidence="4 5" key="1">
    <citation type="submission" date="2020-08" db="EMBL/GenBank/DDBJ databases">
        <title>Sequencing the genomes of 1000 actinobacteria strains.</title>
        <authorList>
            <person name="Klenk H.-P."/>
        </authorList>
    </citation>
    <scope>NUCLEOTIDE SEQUENCE [LARGE SCALE GENOMIC DNA]</scope>
    <source>
        <strain evidence="4 5">DSM 20419</strain>
    </source>
</reference>
<protein>
    <submittedName>
        <fullName evidence="4">Uncharacterized protein with FMN-binding domain</fullName>
    </submittedName>
</protein>
<dbReference type="Pfam" id="PF04205">
    <property type="entry name" value="FMN_bind"/>
    <property type="match status" value="1"/>
</dbReference>
<feature type="region of interest" description="Disordered" evidence="1">
    <location>
        <begin position="37"/>
        <end position="92"/>
    </location>
</feature>
<proteinExistence type="predicted"/>
<dbReference type="AlphaFoldDB" id="A0A7W4URY8"/>
<sequence length="175" mass="17297">MRTRAAVASVIASIAVLVTGWQLGAAGTLDQPQAVVTTSRAPAPSTAGSSPLSDTAVAPTASPDPSTATDPVAAGQSSATTTAADGTYTGDSQRTRYGNVQVQVTVSGGSITDVTALQLTDADGRSVAISNRAAPVLRAEVLAAQSAKVSTVSGATYTTEGYLSSLQSALDQAGL</sequence>
<keyword evidence="5" id="KW-1185">Reference proteome</keyword>
<comment type="caution">
    <text evidence="4">The sequence shown here is derived from an EMBL/GenBank/DDBJ whole genome shotgun (WGS) entry which is preliminary data.</text>
</comment>
<dbReference type="Gene3D" id="3.90.1010.20">
    <property type="match status" value="1"/>
</dbReference>
<dbReference type="SMART" id="SM00900">
    <property type="entry name" value="FMN_bind"/>
    <property type="match status" value="1"/>
</dbReference>
<feature type="chain" id="PRO_5031313467" evidence="2">
    <location>
        <begin position="26"/>
        <end position="175"/>
    </location>
</feature>
<dbReference type="InterPro" id="IPR007329">
    <property type="entry name" value="FMN-bd"/>
</dbReference>
<accession>A0A7W4URY8</accession>
<evidence type="ECO:0000313" key="4">
    <source>
        <dbReference type="EMBL" id="MBB2959550.1"/>
    </source>
</evidence>
<dbReference type="RefSeq" id="WP_183626898.1">
    <property type="nucleotide sequence ID" value="NZ_JACHWJ010000012.1"/>
</dbReference>
<feature type="signal peptide" evidence="2">
    <location>
        <begin position="1"/>
        <end position="25"/>
    </location>
</feature>
<evidence type="ECO:0000259" key="3">
    <source>
        <dbReference type="SMART" id="SM00900"/>
    </source>
</evidence>
<dbReference type="GO" id="GO:0010181">
    <property type="term" value="F:FMN binding"/>
    <property type="evidence" value="ECO:0007669"/>
    <property type="project" value="InterPro"/>
</dbReference>
<organism evidence="4 5">
    <name type="scientific">Pseudoclavibacter helvolus</name>
    <dbReference type="NCBI Taxonomy" id="255205"/>
    <lineage>
        <taxon>Bacteria</taxon>
        <taxon>Bacillati</taxon>
        <taxon>Actinomycetota</taxon>
        <taxon>Actinomycetes</taxon>
        <taxon>Micrococcales</taxon>
        <taxon>Microbacteriaceae</taxon>
        <taxon>Pseudoclavibacter</taxon>
    </lineage>
</organism>
<evidence type="ECO:0000256" key="2">
    <source>
        <dbReference type="SAM" id="SignalP"/>
    </source>
</evidence>
<keyword evidence="2" id="KW-0732">Signal</keyword>
<feature type="compositionally biased region" description="Polar residues" evidence="1">
    <location>
        <begin position="37"/>
        <end position="53"/>
    </location>
</feature>
<feature type="compositionally biased region" description="Low complexity" evidence="1">
    <location>
        <begin position="73"/>
        <end position="92"/>
    </location>
</feature>
<gene>
    <name evidence="4" type="ORF">FHX72_003719</name>
</gene>